<dbReference type="Proteomes" id="UP000199592">
    <property type="component" value="Unassembled WGS sequence"/>
</dbReference>
<keyword evidence="9" id="KW-1185">Reference proteome</keyword>
<evidence type="ECO:0000256" key="2">
    <source>
        <dbReference type="ARBA" id="ARBA00022840"/>
    </source>
</evidence>
<dbReference type="Pfam" id="PF00027">
    <property type="entry name" value="cNMP_binding"/>
    <property type="match status" value="1"/>
</dbReference>
<dbReference type="FunFam" id="3.40.50.300:FF:000006">
    <property type="entry name" value="DNA-binding transcriptional regulator NtrC"/>
    <property type="match status" value="1"/>
</dbReference>
<dbReference type="Gene3D" id="2.60.120.10">
    <property type="entry name" value="Jelly Rolls"/>
    <property type="match status" value="1"/>
</dbReference>
<dbReference type="GO" id="GO:0005524">
    <property type="term" value="F:ATP binding"/>
    <property type="evidence" value="ECO:0007669"/>
    <property type="project" value="UniProtKB-KW"/>
</dbReference>
<evidence type="ECO:0000313" key="8">
    <source>
        <dbReference type="EMBL" id="SDW19536.1"/>
    </source>
</evidence>
<dbReference type="Gene3D" id="1.10.10.60">
    <property type="entry name" value="Homeodomain-like"/>
    <property type="match status" value="1"/>
</dbReference>
<dbReference type="CDD" id="cd00009">
    <property type="entry name" value="AAA"/>
    <property type="match status" value="1"/>
</dbReference>
<evidence type="ECO:0000256" key="5">
    <source>
        <dbReference type="ARBA" id="ARBA00023163"/>
    </source>
</evidence>
<dbReference type="PROSITE" id="PS00676">
    <property type="entry name" value="SIGMA54_INTERACT_2"/>
    <property type="match status" value="1"/>
</dbReference>
<evidence type="ECO:0000256" key="3">
    <source>
        <dbReference type="ARBA" id="ARBA00023015"/>
    </source>
</evidence>
<gene>
    <name evidence="8" type="ORF">SAMN04487892_0682</name>
</gene>
<dbReference type="PANTHER" id="PTHR32071">
    <property type="entry name" value="TRANSCRIPTIONAL REGULATORY PROTEIN"/>
    <property type="match status" value="1"/>
</dbReference>
<dbReference type="SMART" id="SM00100">
    <property type="entry name" value="cNMP"/>
    <property type="match status" value="1"/>
</dbReference>
<dbReference type="SMART" id="SM00382">
    <property type="entry name" value="AAA"/>
    <property type="match status" value="1"/>
</dbReference>
<dbReference type="PANTHER" id="PTHR32071:SF57">
    <property type="entry name" value="C4-DICARBOXYLATE TRANSPORT TRANSCRIPTIONAL REGULATORY PROTEIN DCTD"/>
    <property type="match status" value="1"/>
</dbReference>
<dbReference type="CDD" id="cd00038">
    <property type="entry name" value="CAP_ED"/>
    <property type="match status" value="1"/>
</dbReference>
<dbReference type="GO" id="GO:0043565">
    <property type="term" value="F:sequence-specific DNA binding"/>
    <property type="evidence" value="ECO:0007669"/>
    <property type="project" value="InterPro"/>
</dbReference>
<evidence type="ECO:0000313" key="9">
    <source>
        <dbReference type="Proteomes" id="UP000199592"/>
    </source>
</evidence>
<dbReference type="PROSITE" id="PS50042">
    <property type="entry name" value="CNMP_BINDING_3"/>
    <property type="match status" value="1"/>
</dbReference>
<dbReference type="PROSITE" id="PS50045">
    <property type="entry name" value="SIGMA54_INTERACT_4"/>
    <property type="match status" value="1"/>
</dbReference>
<keyword evidence="1" id="KW-0547">Nucleotide-binding</keyword>
<keyword evidence="2" id="KW-0067">ATP-binding</keyword>
<dbReference type="AlphaFoldDB" id="A0A1H2RJ96"/>
<keyword evidence="5" id="KW-0804">Transcription</keyword>
<evidence type="ECO:0000259" key="7">
    <source>
        <dbReference type="PROSITE" id="PS50045"/>
    </source>
</evidence>
<dbReference type="OrthoDB" id="9782110at2"/>
<proteinExistence type="predicted"/>
<dbReference type="SUPFAM" id="SSF51206">
    <property type="entry name" value="cAMP-binding domain-like"/>
    <property type="match status" value="1"/>
</dbReference>
<dbReference type="InterPro" id="IPR014710">
    <property type="entry name" value="RmlC-like_jellyroll"/>
</dbReference>
<dbReference type="InterPro" id="IPR009057">
    <property type="entry name" value="Homeodomain-like_sf"/>
</dbReference>
<dbReference type="Gene3D" id="3.40.50.300">
    <property type="entry name" value="P-loop containing nucleotide triphosphate hydrolases"/>
    <property type="match status" value="1"/>
</dbReference>
<keyword evidence="4" id="KW-0238">DNA-binding</keyword>
<dbReference type="SUPFAM" id="SSF46689">
    <property type="entry name" value="Homeodomain-like"/>
    <property type="match status" value="1"/>
</dbReference>
<dbReference type="Gene3D" id="3.30.450.20">
    <property type="entry name" value="PAS domain"/>
    <property type="match status" value="1"/>
</dbReference>
<dbReference type="EMBL" id="FNMY01000001">
    <property type="protein sequence ID" value="SDW19536.1"/>
    <property type="molecule type" value="Genomic_DNA"/>
</dbReference>
<dbReference type="Gene3D" id="1.10.8.60">
    <property type="match status" value="1"/>
</dbReference>
<dbReference type="InterPro" id="IPR058031">
    <property type="entry name" value="AAA_lid_NorR"/>
</dbReference>
<dbReference type="InterPro" id="IPR025943">
    <property type="entry name" value="Sigma_54_int_dom_ATP-bd_2"/>
</dbReference>
<dbReference type="InterPro" id="IPR025944">
    <property type="entry name" value="Sigma_54_int_dom_CS"/>
</dbReference>
<evidence type="ECO:0000259" key="6">
    <source>
        <dbReference type="PROSITE" id="PS50042"/>
    </source>
</evidence>
<feature type="domain" description="Cyclic nucleotide-binding" evidence="6">
    <location>
        <begin position="39"/>
        <end position="137"/>
    </location>
</feature>
<evidence type="ECO:0000256" key="4">
    <source>
        <dbReference type="ARBA" id="ARBA00023125"/>
    </source>
</evidence>
<dbReference type="InterPro" id="IPR027417">
    <property type="entry name" value="P-loop_NTPase"/>
</dbReference>
<dbReference type="SUPFAM" id="SSF52540">
    <property type="entry name" value="P-loop containing nucleoside triphosphate hydrolases"/>
    <property type="match status" value="1"/>
</dbReference>
<dbReference type="PROSITE" id="PS00688">
    <property type="entry name" value="SIGMA54_INTERACT_3"/>
    <property type="match status" value="1"/>
</dbReference>
<dbReference type="InterPro" id="IPR018490">
    <property type="entry name" value="cNMP-bd_dom_sf"/>
</dbReference>
<feature type="domain" description="Sigma-54 factor interaction" evidence="7">
    <location>
        <begin position="320"/>
        <end position="549"/>
    </location>
</feature>
<dbReference type="InterPro" id="IPR003593">
    <property type="entry name" value="AAA+_ATPase"/>
</dbReference>
<dbReference type="PROSITE" id="PS00675">
    <property type="entry name" value="SIGMA54_INTERACT_1"/>
    <property type="match status" value="1"/>
</dbReference>
<dbReference type="Pfam" id="PF25601">
    <property type="entry name" value="AAA_lid_14"/>
    <property type="match status" value="1"/>
</dbReference>
<evidence type="ECO:0000256" key="1">
    <source>
        <dbReference type="ARBA" id="ARBA00022741"/>
    </source>
</evidence>
<dbReference type="RefSeq" id="WP_090295010.1">
    <property type="nucleotide sequence ID" value="NZ_FNKI01000002.1"/>
</dbReference>
<dbReference type="InterPro" id="IPR025662">
    <property type="entry name" value="Sigma_54_int_dom_ATP-bd_1"/>
</dbReference>
<dbReference type="Pfam" id="PF02954">
    <property type="entry name" value="HTH_8"/>
    <property type="match status" value="1"/>
</dbReference>
<dbReference type="STRING" id="1073328.SAMN05216294_2034"/>
<protein>
    <submittedName>
        <fullName evidence="8">Regulatory protein, Fis family</fullName>
    </submittedName>
</protein>
<accession>A0A1H2RJ96</accession>
<name>A0A1H2RJ96_9FLAO</name>
<dbReference type="InterPro" id="IPR002197">
    <property type="entry name" value="HTH_Fis"/>
</dbReference>
<sequence>MKNLSEGFGVKSLYLIHQSHTMSNSQLLDIVNFLQEIPFFSEVDKVSLLQLCKESEEQLYGNNHRIIEKGEIGDGMYAILKGKVKIHDKEHEFGTLSQGECFGEYALLDSNPRSVSVTALEETRVLKIASSNFKHLIETEPGFVTGILSVLIKRNRELDITQEKLAASKKEIELTHAKMSGLIDGALDAILMFDANFRVILANGSAKDILENKDVLQRNVLYFFDDEGGDLIESLIQEHGSATKMSRYLPKPIKVIGSQGKETVNEGTLGSYGSGEDAFYTLILRSIDDRLKAAHQISSLQHKTEYLQEEIKELTDDHGIIAQHASMKNVLDMVQQVAHTTATVLVYGETGTGKELVARAIHQASDRKDGPLIRVNCGAIPANLIESELFGHEKGAFTGATSSRKGRFLLADKGTIFLDEIGELPLDLQPKLLRVIQEGEFDPVGSSTAQKVDVRIVAATHRNLLELSSEGKFREDLFYRLNVFPIIVPPLRNRGNDVCLIAESMVERFSLKMNRPVHPLTAKQKKLLLNYPWPGNVRELQNLVERAVIVSKEGVIDWEEIIPHTHTSKDTTDEIEVDHILTSYELNQLERNNIIKALKKTRWKISGEKGAAALLGMPPTTLSSKIKALGIARPV</sequence>
<dbReference type="InterPro" id="IPR000595">
    <property type="entry name" value="cNMP-bd_dom"/>
</dbReference>
<dbReference type="Pfam" id="PF00158">
    <property type="entry name" value="Sigma54_activat"/>
    <property type="match status" value="1"/>
</dbReference>
<reference evidence="9" key="1">
    <citation type="submission" date="2016-10" db="EMBL/GenBank/DDBJ databases">
        <authorList>
            <person name="Varghese N."/>
            <person name="Submissions S."/>
        </authorList>
    </citation>
    <scope>NUCLEOTIDE SEQUENCE [LARGE SCALE GENOMIC DNA]</scope>
    <source>
        <strain evidence="9">DSM 25030</strain>
    </source>
</reference>
<keyword evidence="3" id="KW-0805">Transcription regulation</keyword>
<organism evidence="8 9">
    <name type="scientific">Flagellimonas zhangzhouensis</name>
    <dbReference type="NCBI Taxonomy" id="1073328"/>
    <lineage>
        <taxon>Bacteria</taxon>
        <taxon>Pseudomonadati</taxon>
        <taxon>Bacteroidota</taxon>
        <taxon>Flavobacteriia</taxon>
        <taxon>Flavobacteriales</taxon>
        <taxon>Flavobacteriaceae</taxon>
        <taxon>Flagellimonas</taxon>
    </lineage>
</organism>
<dbReference type="GO" id="GO:0006355">
    <property type="term" value="P:regulation of DNA-templated transcription"/>
    <property type="evidence" value="ECO:0007669"/>
    <property type="project" value="InterPro"/>
</dbReference>
<dbReference type="InterPro" id="IPR002078">
    <property type="entry name" value="Sigma_54_int"/>
</dbReference>